<dbReference type="Pfam" id="PF13912">
    <property type="entry name" value="zf-C2H2_6"/>
    <property type="match status" value="1"/>
</dbReference>
<sequence length="128" mass="14517">MHCRESQTICGVCGQQVDSPDSLLTHLQCHRETSGTCSICKKSFQNMETHMRSHTGIKPYPCSVCNKSFPRPGALRRHKKIHSGERPYTCQHCGKSFIESSYLVHHLKMSHSERPGLPEGTKQFSMML</sequence>
<dbReference type="FunFam" id="3.30.160.60:FF:000495">
    <property type="entry name" value="zinc finger protein 668"/>
    <property type="match status" value="1"/>
</dbReference>
<feature type="domain" description="C2H2-type" evidence="10">
    <location>
        <begin position="27"/>
        <end position="59"/>
    </location>
</feature>
<evidence type="ECO:0000259" key="10">
    <source>
        <dbReference type="PROSITE" id="PS50157"/>
    </source>
</evidence>
<protein>
    <recommendedName>
        <fullName evidence="10">C2H2-type domain-containing protein</fullName>
    </recommendedName>
</protein>
<dbReference type="Ensembl" id="ENSMAMT00000046183.1">
    <property type="protein sequence ID" value="ENSMAMP00000044235.1"/>
    <property type="gene ID" value="ENSMAMG00000025930.1"/>
</dbReference>
<reference evidence="11" key="2">
    <citation type="submission" date="2025-09" db="UniProtKB">
        <authorList>
            <consortium name="Ensembl"/>
        </authorList>
    </citation>
    <scope>IDENTIFICATION</scope>
</reference>
<evidence type="ECO:0000256" key="6">
    <source>
        <dbReference type="ARBA" id="ARBA00023015"/>
    </source>
</evidence>
<dbReference type="GO" id="GO:0008270">
    <property type="term" value="F:zinc ion binding"/>
    <property type="evidence" value="ECO:0007669"/>
    <property type="project" value="UniProtKB-KW"/>
</dbReference>
<dbReference type="GeneTree" id="ENSGT00950000183052"/>
<dbReference type="Gene3D" id="3.30.160.60">
    <property type="entry name" value="Classic Zinc Finger"/>
    <property type="match status" value="3"/>
</dbReference>
<dbReference type="SMART" id="SM00355">
    <property type="entry name" value="ZnF_C2H2"/>
    <property type="match status" value="4"/>
</dbReference>
<dbReference type="InterPro" id="IPR036236">
    <property type="entry name" value="Znf_C2H2_sf"/>
</dbReference>
<keyword evidence="2" id="KW-0479">Metal-binding</keyword>
<proteinExistence type="predicted"/>
<evidence type="ECO:0000256" key="1">
    <source>
        <dbReference type="ARBA" id="ARBA00004123"/>
    </source>
</evidence>
<dbReference type="PROSITE" id="PS00028">
    <property type="entry name" value="ZINC_FINGER_C2H2_1"/>
    <property type="match status" value="2"/>
</dbReference>
<keyword evidence="8" id="KW-0539">Nucleus</keyword>
<keyword evidence="3" id="KW-0677">Repeat</keyword>
<keyword evidence="12" id="KW-1185">Reference proteome</keyword>
<evidence type="ECO:0000313" key="11">
    <source>
        <dbReference type="Ensembl" id="ENSMAMP00000044235.1"/>
    </source>
</evidence>
<feature type="domain" description="C2H2-type" evidence="10">
    <location>
        <begin position="60"/>
        <end position="87"/>
    </location>
</feature>
<keyword evidence="4 9" id="KW-0863">Zinc-finger</keyword>
<evidence type="ECO:0000256" key="4">
    <source>
        <dbReference type="ARBA" id="ARBA00022771"/>
    </source>
</evidence>
<evidence type="ECO:0000313" key="12">
    <source>
        <dbReference type="Proteomes" id="UP000261640"/>
    </source>
</evidence>
<reference evidence="11" key="1">
    <citation type="submission" date="2025-08" db="UniProtKB">
        <authorList>
            <consortium name="Ensembl"/>
        </authorList>
    </citation>
    <scope>IDENTIFICATION</scope>
</reference>
<dbReference type="FunFam" id="3.30.160.60:FF:002343">
    <property type="entry name" value="Zinc finger protein 33A"/>
    <property type="match status" value="1"/>
</dbReference>
<dbReference type="Pfam" id="PF00096">
    <property type="entry name" value="zf-C2H2"/>
    <property type="match status" value="2"/>
</dbReference>
<dbReference type="SUPFAM" id="SSF57667">
    <property type="entry name" value="beta-beta-alpha zinc fingers"/>
    <property type="match status" value="2"/>
</dbReference>
<evidence type="ECO:0000256" key="7">
    <source>
        <dbReference type="ARBA" id="ARBA00023163"/>
    </source>
</evidence>
<dbReference type="Proteomes" id="UP000261640">
    <property type="component" value="Unplaced"/>
</dbReference>
<feature type="domain" description="C2H2-type" evidence="10">
    <location>
        <begin position="88"/>
        <end position="115"/>
    </location>
</feature>
<organism evidence="11 12">
    <name type="scientific">Mastacembelus armatus</name>
    <name type="common">zig-zag eel</name>
    <dbReference type="NCBI Taxonomy" id="205130"/>
    <lineage>
        <taxon>Eukaryota</taxon>
        <taxon>Metazoa</taxon>
        <taxon>Chordata</taxon>
        <taxon>Craniata</taxon>
        <taxon>Vertebrata</taxon>
        <taxon>Euteleostomi</taxon>
        <taxon>Actinopterygii</taxon>
        <taxon>Neopterygii</taxon>
        <taxon>Teleostei</taxon>
        <taxon>Neoteleostei</taxon>
        <taxon>Acanthomorphata</taxon>
        <taxon>Anabantaria</taxon>
        <taxon>Synbranchiformes</taxon>
        <taxon>Mastacembelidae</taxon>
        <taxon>Mastacembelus</taxon>
    </lineage>
</organism>
<dbReference type="AlphaFoldDB" id="A0A7N8X2U1"/>
<dbReference type="InParanoid" id="A0A7N8X2U1"/>
<evidence type="ECO:0000256" key="2">
    <source>
        <dbReference type="ARBA" id="ARBA00022723"/>
    </source>
</evidence>
<name>A0A7N8X2U1_9TELE</name>
<comment type="subcellular location">
    <subcellularLocation>
        <location evidence="1">Nucleus</location>
    </subcellularLocation>
</comment>
<keyword evidence="7" id="KW-0804">Transcription</keyword>
<evidence type="ECO:0000256" key="9">
    <source>
        <dbReference type="PROSITE-ProRule" id="PRU00042"/>
    </source>
</evidence>
<keyword evidence="5" id="KW-0862">Zinc</keyword>
<evidence type="ECO:0000256" key="5">
    <source>
        <dbReference type="ARBA" id="ARBA00022833"/>
    </source>
</evidence>
<dbReference type="GO" id="GO:0005634">
    <property type="term" value="C:nucleus"/>
    <property type="evidence" value="ECO:0007669"/>
    <property type="project" value="UniProtKB-SubCell"/>
</dbReference>
<evidence type="ECO:0000256" key="3">
    <source>
        <dbReference type="ARBA" id="ARBA00022737"/>
    </source>
</evidence>
<dbReference type="PANTHER" id="PTHR24394:SF44">
    <property type="entry name" value="ZINC FINGER PROTEIN 271-LIKE"/>
    <property type="match status" value="1"/>
</dbReference>
<keyword evidence="6" id="KW-0805">Transcription regulation</keyword>
<dbReference type="PANTHER" id="PTHR24394">
    <property type="entry name" value="ZINC FINGER PROTEIN"/>
    <property type="match status" value="1"/>
</dbReference>
<dbReference type="PROSITE" id="PS50157">
    <property type="entry name" value="ZINC_FINGER_C2H2_2"/>
    <property type="match status" value="3"/>
</dbReference>
<accession>A0A7N8X2U1</accession>
<evidence type="ECO:0000256" key="8">
    <source>
        <dbReference type="ARBA" id="ARBA00023242"/>
    </source>
</evidence>
<dbReference type="GO" id="GO:0000981">
    <property type="term" value="F:DNA-binding transcription factor activity, RNA polymerase II-specific"/>
    <property type="evidence" value="ECO:0007669"/>
    <property type="project" value="TreeGrafter"/>
</dbReference>
<dbReference type="InterPro" id="IPR013087">
    <property type="entry name" value="Znf_C2H2_type"/>
</dbReference>